<dbReference type="Gene3D" id="2.30.29.30">
    <property type="entry name" value="Pleckstrin-homology domain (PH domain)/Phosphotyrosine-binding domain (PTB)"/>
    <property type="match status" value="1"/>
</dbReference>
<dbReference type="AlphaFoldDB" id="A0A507DJ54"/>
<dbReference type="InterPro" id="IPR001849">
    <property type="entry name" value="PH_domain"/>
</dbReference>
<proteinExistence type="predicted"/>
<dbReference type="STRING" id="286115.A0A507DJ54"/>
<sequence length="531" mass="59322">MTAFKIPAEQRNVWHYADSQVQPVNYLMQRFKVWKRSIDKITDFFVKLSHIQASLSIQYLNLVNSVEQVGSNGLGDLVLPIIRDLGSKMATQYSESERLIHDTAIKRLRALRVQLSIRKRSMKSNFARALNTVTTCRQNTFKMIHLHEKLVSTVPSIPPPSKAFHLKAINKIVMDPYLTERALRAQLATMEVSEREFQDTATNLWREAVDTEKTIVLELVSVIQQYQSTCTAQNGIMLELMKQALLPWNSNFDPIKEIHNFGVSMDIETERGVWNTPRTLDGFPYSPTSTAVLKSGVLFRQGHFRKSIWRPCWVVLTESGWLHSFEMKRPITSSAASPFALSLSRRASTSSIMPPSSLSSDVTSSQHDGSTEVPQSPRPVSTSFFQFHNEGGTSDGASVIDDYEAGVTSSLTKTLFSVSLKRPRVSVDFDRGYGSPFVFRVFVAASVVPTTSSSNSSISWAGWRHGINSSNEAGTKFILKAGTENEMILWIAAIRKVIEAAIPSRPPEPLFSSEDTIEARINDLVVAVAAE</sequence>
<accession>A0A507DJ54</accession>
<dbReference type="PANTHER" id="PTHR31941">
    <property type="entry name" value="CYTOSKELETAL SIGNALING PROTEIN SLM1"/>
    <property type="match status" value="1"/>
</dbReference>
<feature type="region of interest" description="Disordered" evidence="1">
    <location>
        <begin position="349"/>
        <end position="378"/>
    </location>
</feature>
<feature type="domain" description="PH" evidence="2">
    <location>
        <begin position="291"/>
        <end position="499"/>
    </location>
</feature>
<dbReference type="EMBL" id="QEAN01000060">
    <property type="protein sequence ID" value="TPX50938.1"/>
    <property type="molecule type" value="Genomic_DNA"/>
</dbReference>
<dbReference type="Pfam" id="PF20400">
    <property type="entry name" value="BAR_4"/>
    <property type="match status" value="1"/>
</dbReference>
<evidence type="ECO:0000256" key="1">
    <source>
        <dbReference type="SAM" id="MobiDB-lite"/>
    </source>
</evidence>
<dbReference type="PANTHER" id="PTHR31941:SF1">
    <property type="entry name" value="CYTOSKELETAL SIGNALING PROTEIN SLM1"/>
    <property type="match status" value="1"/>
</dbReference>
<feature type="compositionally biased region" description="Polar residues" evidence="1">
    <location>
        <begin position="366"/>
        <end position="378"/>
    </location>
</feature>
<comment type="caution">
    <text evidence="3">The sequence shown here is derived from an EMBL/GenBank/DDBJ whole genome shotgun (WGS) entry which is preliminary data.</text>
</comment>
<evidence type="ECO:0000313" key="4">
    <source>
        <dbReference type="Proteomes" id="UP000317494"/>
    </source>
</evidence>
<gene>
    <name evidence="3" type="ORF">SeMB42_g02067</name>
</gene>
<dbReference type="SUPFAM" id="SSF50729">
    <property type="entry name" value="PH domain-like"/>
    <property type="match status" value="1"/>
</dbReference>
<dbReference type="InterPro" id="IPR011993">
    <property type="entry name" value="PH-like_dom_sf"/>
</dbReference>
<dbReference type="VEuPathDB" id="FungiDB:SeMB42_g02067"/>
<dbReference type="PROSITE" id="PS50003">
    <property type="entry name" value="PH_DOMAIN"/>
    <property type="match status" value="1"/>
</dbReference>
<feature type="compositionally biased region" description="Low complexity" evidence="1">
    <location>
        <begin position="349"/>
        <end position="365"/>
    </location>
</feature>
<organism evidence="3 4">
    <name type="scientific">Synchytrium endobioticum</name>
    <dbReference type="NCBI Taxonomy" id="286115"/>
    <lineage>
        <taxon>Eukaryota</taxon>
        <taxon>Fungi</taxon>
        <taxon>Fungi incertae sedis</taxon>
        <taxon>Chytridiomycota</taxon>
        <taxon>Chytridiomycota incertae sedis</taxon>
        <taxon>Chytridiomycetes</taxon>
        <taxon>Synchytriales</taxon>
        <taxon>Synchytriaceae</taxon>
        <taxon>Synchytrium</taxon>
    </lineage>
</organism>
<evidence type="ECO:0000259" key="2">
    <source>
        <dbReference type="PROSITE" id="PS50003"/>
    </source>
</evidence>
<reference evidence="3 4" key="1">
    <citation type="journal article" date="2019" name="Sci. Rep.">
        <title>Comparative genomics of chytrid fungi reveal insights into the obligate biotrophic and pathogenic lifestyle of Synchytrium endobioticum.</title>
        <authorList>
            <person name="van de Vossenberg B.T.L.H."/>
            <person name="Warris S."/>
            <person name="Nguyen H.D.T."/>
            <person name="van Gent-Pelzer M.P.E."/>
            <person name="Joly D.L."/>
            <person name="van de Geest H.C."/>
            <person name="Bonants P.J.M."/>
            <person name="Smith D.S."/>
            <person name="Levesque C.A."/>
            <person name="van der Lee T.A.J."/>
        </authorList>
    </citation>
    <scope>NUCLEOTIDE SEQUENCE [LARGE SCALE GENOMIC DNA]</scope>
    <source>
        <strain evidence="3 4">MB42</strain>
    </source>
</reference>
<protein>
    <recommendedName>
        <fullName evidence="2">PH domain-containing protein</fullName>
    </recommendedName>
</protein>
<dbReference type="SMART" id="SM00233">
    <property type="entry name" value="PH"/>
    <property type="match status" value="1"/>
</dbReference>
<dbReference type="InterPro" id="IPR046868">
    <property type="entry name" value="BAR_4"/>
</dbReference>
<dbReference type="Proteomes" id="UP000317494">
    <property type="component" value="Unassembled WGS sequence"/>
</dbReference>
<evidence type="ECO:0000313" key="3">
    <source>
        <dbReference type="EMBL" id="TPX50938.1"/>
    </source>
</evidence>
<name>A0A507DJ54_9FUNG</name>
<keyword evidence="4" id="KW-1185">Reference proteome</keyword>